<reference evidence="2" key="1">
    <citation type="journal article" date="2022" name="Pest Manag. Sci.">
        <title>Glutamicibacter halophytocola-mediated host fitness of potato tuber moth on Solanaceae crops.</title>
        <authorList>
            <person name="Wang W."/>
            <person name="Xiao G."/>
            <person name="Du G."/>
            <person name="Chang L."/>
            <person name="Yang Y."/>
            <person name="Ye J."/>
            <person name="Chen B."/>
        </authorList>
    </citation>
    <scope>NUCLEOTIDE SEQUENCE</scope>
    <source>
        <strain evidence="2">S2</strain>
    </source>
</reference>
<keyword evidence="1" id="KW-1133">Transmembrane helix</keyword>
<keyword evidence="1" id="KW-0472">Membrane</keyword>
<feature type="transmembrane region" description="Helical" evidence="1">
    <location>
        <begin position="209"/>
        <end position="226"/>
    </location>
</feature>
<feature type="transmembrane region" description="Helical" evidence="1">
    <location>
        <begin position="233"/>
        <end position="255"/>
    </location>
</feature>
<protein>
    <submittedName>
        <fullName evidence="2">Uncharacterized protein</fullName>
    </submittedName>
</protein>
<dbReference type="RefSeq" id="WP_257745196.1">
    <property type="nucleotide sequence ID" value="NZ_CP102487.1"/>
</dbReference>
<evidence type="ECO:0000313" key="3">
    <source>
        <dbReference type="Proteomes" id="UP001060018"/>
    </source>
</evidence>
<sequence length="311" mass="33530">MESRVHMPLWRKIVSIACIVVGVIVAPFSVGALWASGHLTNTDGFVKTLGPLAQNQKLQELVSGQVAQSISGQLRIEERLDAVAGSGWLSRLIPAEELASKANETIENAALRVVQSENFATNWQSALRASHQRTDQIFTGQSSASLDQAGNLTFELDAVFAGISKTLTGLGIPDLPVSGHFDWQLKLIQNDALPMAKQAYLVVGNIGPWAIYLNAALLVAGILLAPRYLSKSLLWLAVVTALGFIAIKTVIPDFIQERLLANMDRELARAIFDQITGGLATSFIITAVAAGILGMASVPLLRTRMRELTNH</sequence>
<keyword evidence="1" id="KW-0812">Transmembrane</keyword>
<evidence type="ECO:0000256" key="1">
    <source>
        <dbReference type="SAM" id="Phobius"/>
    </source>
</evidence>
<feature type="transmembrane region" description="Helical" evidence="1">
    <location>
        <begin position="12"/>
        <end position="35"/>
    </location>
</feature>
<dbReference type="EMBL" id="CP102487">
    <property type="protein sequence ID" value="UUX57566.1"/>
    <property type="molecule type" value="Genomic_DNA"/>
</dbReference>
<dbReference type="AlphaFoldDB" id="A0AA95BNU6"/>
<feature type="transmembrane region" description="Helical" evidence="1">
    <location>
        <begin position="275"/>
        <end position="301"/>
    </location>
</feature>
<gene>
    <name evidence="2" type="ORF">NUH22_09490</name>
</gene>
<dbReference type="Proteomes" id="UP001060018">
    <property type="component" value="Chromosome"/>
</dbReference>
<organism evidence="2 3">
    <name type="scientific">Glutamicibacter halophytocola</name>
    <dbReference type="NCBI Taxonomy" id="1933880"/>
    <lineage>
        <taxon>Bacteria</taxon>
        <taxon>Bacillati</taxon>
        <taxon>Actinomycetota</taxon>
        <taxon>Actinomycetes</taxon>
        <taxon>Micrococcales</taxon>
        <taxon>Micrococcaceae</taxon>
        <taxon>Glutamicibacter</taxon>
    </lineage>
</organism>
<accession>A0AA95BNU6</accession>
<proteinExistence type="predicted"/>
<evidence type="ECO:0000313" key="2">
    <source>
        <dbReference type="EMBL" id="UUX57566.1"/>
    </source>
</evidence>
<name>A0AA95BNU6_9MICC</name>